<protein>
    <recommendedName>
        <fullName evidence="4">DUF2842 domain-containing protein</fullName>
    </recommendedName>
</protein>
<dbReference type="OrthoDB" id="7510023at2"/>
<dbReference type="InterPro" id="IPR021265">
    <property type="entry name" value="DUF2842"/>
</dbReference>
<accession>A0A3S4CEE2</accession>
<keyword evidence="1" id="KW-0812">Transmembrane</keyword>
<keyword evidence="1" id="KW-1133">Transmembrane helix</keyword>
<keyword evidence="3" id="KW-1185">Reference proteome</keyword>
<organism evidence="2 3">
    <name type="scientific">Devosia equisanguinis</name>
    <dbReference type="NCBI Taxonomy" id="2490941"/>
    <lineage>
        <taxon>Bacteria</taxon>
        <taxon>Pseudomonadati</taxon>
        <taxon>Pseudomonadota</taxon>
        <taxon>Alphaproteobacteria</taxon>
        <taxon>Hyphomicrobiales</taxon>
        <taxon>Devosiaceae</taxon>
        <taxon>Devosia</taxon>
    </lineage>
</organism>
<evidence type="ECO:0000256" key="1">
    <source>
        <dbReference type="SAM" id="Phobius"/>
    </source>
</evidence>
<reference evidence="2 3" key="1">
    <citation type="submission" date="2018-12" db="EMBL/GenBank/DDBJ databases">
        <authorList>
            <person name="Criscuolo A."/>
        </authorList>
    </citation>
    <scope>NUCLEOTIDE SEQUENCE [LARGE SCALE GENOMIC DNA]</scope>
    <source>
        <strain evidence="2">ACIP1116281</strain>
    </source>
</reference>
<evidence type="ECO:0000313" key="3">
    <source>
        <dbReference type="Proteomes" id="UP000268844"/>
    </source>
</evidence>
<keyword evidence="1" id="KW-0472">Membrane</keyword>
<name>A0A3S4CEE2_9HYPH</name>
<proteinExistence type="predicted"/>
<evidence type="ECO:0000313" key="2">
    <source>
        <dbReference type="EMBL" id="VDS06158.1"/>
    </source>
</evidence>
<dbReference type="EMBL" id="UZWD01000038">
    <property type="protein sequence ID" value="VDS06158.1"/>
    <property type="molecule type" value="Genomic_DNA"/>
</dbReference>
<sequence>MPHMTQRNRKLIGAFLLVGSIVLWCVLATAIYLMLPEGLPGLVLIGYFVIAGMGWLLPSMVIIRWMARPNVVPGQTSR</sequence>
<gene>
    <name evidence="2" type="ORF">DEVEQU_03311</name>
</gene>
<evidence type="ECO:0008006" key="4">
    <source>
        <dbReference type="Google" id="ProtNLM"/>
    </source>
</evidence>
<dbReference type="AlphaFoldDB" id="A0A3S4CEE2"/>
<dbReference type="Proteomes" id="UP000268844">
    <property type="component" value="Unassembled WGS sequence"/>
</dbReference>
<feature type="transmembrane region" description="Helical" evidence="1">
    <location>
        <begin position="12"/>
        <end position="35"/>
    </location>
</feature>
<dbReference type="Pfam" id="PF11003">
    <property type="entry name" value="DUF2842"/>
    <property type="match status" value="1"/>
</dbReference>
<feature type="transmembrane region" description="Helical" evidence="1">
    <location>
        <begin position="41"/>
        <end position="63"/>
    </location>
</feature>